<name>A0A7S7RHH9_CRYPV</name>
<sequence>MTSILFATQFSLTNPGNSLRTFFSTVPSDKILFLRSKSSIKYSFIYATTNLAKFTSPKEWELYGRSRSSFPETIPKGISNGSFPTSVITLLMEIRLSICTNGSSLLLANFKRINLKNAAESFLKTFF</sequence>
<dbReference type="VEuPathDB" id="CryptoDB:CPATCC_0028210"/>
<accession>A0A7S7RHH9</accession>
<evidence type="ECO:0000313" key="2">
    <source>
        <dbReference type="Proteomes" id="UP000593906"/>
    </source>
</evidence>
<gene>
    <name evidence="1" type="ORF">CPATCC_000669</name>
</gene>
<dbReference type="AlphaFoldDB" id="A0A7S7RHH9"/>
<organism evidence="1 2">
    <name type="scientific">Cryptosporidium parvum</name>
    <dbReference type="NCBI Taxonomy" id="5807"/>
    <lineage>
        <taxon>Eukaryota</taxon>
        <taxon>Sar</taxon>
        <taxon>Alveolata</taxon>
        <taxon>Apicomplexa</taxon>
        <taxon>Conoidasida</taxon>
        <taxon>Coccidia</taxon>
        <taxon>Eucoccidiorida</taxon>
        <taxon>Eimeriorina</taxon>
        <taxon>Cryptosporidiidae</taxon>
        <taxon>Cryptosporidium</taxon>
    </lineage>
</organism>
<dbReference type="Proteomes" id="UP000593906">
    <property type="component" value="Chromosome 2"/>
</dbReference>
<proteinExistence type="predicted"/>
<reference evidence="1 2" key="1">
    <citation type="submission" date="2019-09" db="EMBL/GenBank/DDBJ databases">
        <title>Consistent, comparative and evidence-based genome assembly and annotation for Cryptosporidium parvum, C. hominis and C. tyzzeri.</title>
        <authorList>
            <person name="Baptista R.P."/>
            <person name="Li Y."/>
            <person name="Sateriale A."/>
            <person name="Ansell B."/>
            <person name="Jex A."/>
            <person name="Sanders M."/>
            <person name="Brooks K."/>
            <person name="Tracey A."/>
            <person name="Berriman M."/>
            <person name="Striepen B."/>
            <person name="Cotton J.A."/>
            <person name="Kissinger J.C."/>
        </authorList>
    </citation>
    <scope>NUCLEOTIDE SEQUENCE [LARGE SCALE GENOMIC DNA]</scope>
    <source>
        <strain evidence="1 2">IOWA-ATCC</strain>
    </source>
</reference>
<protein>
    <submittedName>
        <fullName evidence="1">Uncharacterized protein</fullName>
    </submittedName>
</protein>
<dbReference type="EMBL" id="CP044421">
    <property type="protein sequence ID" value="QOY42973.1"/>
    <property type="molecule type" value="Genomic_DNA"/>
</dbReference>
<evidence type="ECO:0000313" key="1">
    <source>
        <dbReference type="EMBL" id="QOY42973.1"/>
    </source>
</evidence>